<dbReference type="NCBIfam" id="TIGR03830">
    <property type="entry name" value="CxxCG_CxxCG_HTH"/>
    <property type="match status" value="1"/>
</dbReference>
<organism evidence="2 3">
    <name type="scientific">Candidatus Thiomargarita nelsonii</name>
    <dbReference type="NCBI Taxonomy" id="1003181"/>
    <lineage>
        <taxon>Bacteria</taxon>
        <taxon>Pseudomonadati</taxon>
        <taxon>Pseudomonadota</taxon>
        <taxon>Gammaproteobacteria</taxon>
        <taxon>Thiotrichales</taxon>
        <taxon>Thiotrichaceae</taxon>
        <taxon>Thiomargarita</taxon>
    </lineage>
</organism>
<evidence type="ECO:0000313" key="3">
    <source>
        <dbReference type="Proteomes" id="UP000076962"/>
    </source>
</evidence>
<dbReference type="PROSITE" id="PS50943">
    <property type="entry name" value="HTH_CROC1"/>
    <property type="match status" value="1"/>
</dbReference>
<dbReference type="SUPFAM" id="SSF47413">
    <property type="entry name" value="lambda repressor-like DNA-binding domains"/>
    <property type="match status" value="1"/>
</dbReference>
<proteinExistence type="predicted"/>
<dbReference type="InterPro" id="IPR022452">
    <property type="entry name" value="MqsA"/>
</dbReference>
<dbReference type="Gene3D" id="3.10.20.860">
    <property type="match status" value="1"/>
</dbReference>
<dbReference type="Pfam" id="PF15731">
    <property type="entry name" value="MqsA_antitoxin"/>
    <property type="match status" value="1"/>
</dbReference>
<evidence type="ECO:0000313" key="2">
    <source>
        <dbReference type="EMBL" id="OAD19864.1"/>
    </source>
</evidence>
<comment type="caution">
    <text evidence="2">The sequence shown here is derived from an EMBL/GenBank/DDBJ whole genome shotgun (WGS) entry which is preliminary data.</text>
</comment>
<sequence>MNAKNFTCPICDEGQLVPNVCMEKTIYKEKTLTINYESSTCSICGSEIVTPTQAQRNQAHILDEQRKIDGLLTSSEIKRIRETFNLTSTQAAELFGSDATAFSKYERGEATQSVTLDKLLRLVKEMPLAFERLRLIN</sequence>
<protein>
    <submittedName>
        <fullName evidence="2">Transcriptional regulator, XRE family</fullName>
    </submittedName>
</protein>
<dbReference type="Proteomes" id="UP000076962">
    <property type="component" value="Unassembled WGS sequence"/>
</dbReference>
<keyword evidence="3" id="KW-1185">Reference proteome</keyword>
<feature type="domain" description="HTH cro/C1-type" evidence="1">
    <location>
        <begin position="77"/>
        <end position="133"/>
    </location>
</feature>
<evidence type="ECO:0000259" key="1">
    <source>
        <dbReference type="PROSITE" id="PS50943"/>
    </source>
</evidence>
<dbReference type="Gene3D" id="1.10.260.40">
    <property type="entry name" value="lambda repressor-like DNA-binding domains"/>
    <property type="match status" value="1"/>
</dbReference>
<dbReference type="InterPro" id="IPR010982">
    <property type="entry name" value="Lambda_DNA-bd_dom_sf"/>
</dbReference>
<gene>
    <name evidence="2" type="ORF">THIOM_004477</name>
</gene>
<dbReference type="GO" id="GO:0003677">
    <property type="term" value="F:DNA binding"/>
    <property type="evidence" value="ECO:0007669"/>
    <property type="project" value="InterPro"/>
</dbReference>
<accession>A0A176RVV0</accession>
<dbReference type="InterPro" id="IPR032758">
    <property type="entry name" value="MqsA/HigA-2"/>
</dbReference>
<dbReference type="SMART" id="SM00530">
    <property type="entry name" value="HTH_XRE"/>
    <property type="match status" value="1"/>
</dbReference>
<name>A0A176RVV0_9GAMM</name>
<reference evidence="2 3" key="1">
    <citation type="submission" date="2016-05" db="EMBL/GenBank/DDBJ databases">
        <title>Single-cell genome of chain-forming Candidatus Thiomargarita nelsonii and comparison to other large sulfur-oxidizing bacteria.</title>
        <authorList>
            <person name="Winkel M."/>
            <person name="Salman V."/>
            <person name="Woyke T."/>
            <person name="Schulz-Vogt H."/>
            <person name="Richter M."/>
            <person name="Flood B."/>
            <person name="Bailey J."/>
            <person name="Amann R."/>
            <person name="Mussmann M."/>
        </authorList>
    </citation>
    <scope>NUCLEOTIDE SEQUENCE [LARGE SCALE GENOMIC DNA]</scope>
    <source>
        <strain evidence="2 3">THI036</strain>
    </source>
</reference>
<dbReference type="EMBL" id="LUTY01002637">
    <property type="protein sequence ID" value="OAD19864.1"/>
    <property type="molecule type" value="Genomic_DNA"/>
</dbReference>
<dbReference type="AlphaFoldDB" id="A0A176RVV0"/>
<dbReference type="CDD" id="cd00093">
    <property type="entry name" value="HTH_XRE"/>
    <property type="match status" value="1"/>
</dbReference>
<dbReference type="InterPro" id="IPR001387">
    <property type="entry name" value="Cro/C1-type_HTH"/>
</dbReference>